<organism evidence="3 4">
    <name type="scientific">Nitratireductor arenosus</name>
    <dbReference type="NCBI Taxonomy" id="2682096"/>
    <lineage>
        <taxon>Bacteria</taxon>
        <taxon>Pseudomonadati</taxon>
        <taxon>Pseudomonadota</taxon>
        <taxon>Alphaproteobacteria</taxon>
        <taxon>Hyphomicrobiales</taxon>
        <taxon>Phyllobacteriaceae</taxon>
        <taxon>Nitratireductor</taxon>
    </lineage>
</organism>
<gene>
    <name evidence="3" type="primary">npdG</name>
    <name evidence="3" type="ORF">GN330_01025</name>
</gene>
<dbReference type="InterPro" id="IPR010185">
    <property type="entry name" value="NpdG"/>
</dbReference>
<dbReference type="PANTHER" id="PTHR14239">
    <property type="entry name" value="DUDULIN-RELATED"/>
    <property type="match status" value="1"/>
</dbReference>
<accession>A0A844Q9C1</accession>
<reference evidence="3 4" key="1">
    <citation type="submission" date="2019-12" db="EMBL/GenBank/DDBJ databases">
        <title>Nitratireductor arenosus sp. nov., Isolated from sea sand, Jeju island, South Korea.</title>
        <authorList>
            <person name="Kim W."/>
        </authorList>
    </citation>
    <scope>NUCLEOTIDE SEQUENCE [LARGE SCALE GENOMIC DNA]</scope>
    <source>
        <strain evidence="3 4">CAU 1489</strain>
    </source>
</reference>
<dbReference type="InterPro" id="IPR028939">
    <property type="entry name" value="P5C_Rdtase_cat_N"/>
</dbReference>
<dbReference type="NCBIfam" id="TIGR01915">
    <property type="entry name" value="npdG"/>
    <property type="match status" value="1"/>
</dbReference>
<keyword evidence="4" id="KW-1185">Reference proteome</keyword>
<dbReference type="AlphaFoldDB" id="A0A844Q9C1"/>
<evidence type="ECO:0000259" key="2">
    <source>
        <dbReference type="Pfam" id="PF03807"/>
    </source>
</evidence>
<dbReference type="GO" id="GO:0008823">
    <property type="term" value="F:cupric reductase (NADH) activity"/>
    <property type="evidence" value="ECO:0007669"/>
    <property type="project" value="TreeGrafter"/>
</dbReference>
<name>A0A844Q9C1_9HYPH</name>
<dbReference type="PROSITE" id="PS51257">
    <property type="entry name" value="PROKAR_LIPOPROTEIN"/>
    <property type="match status" value="1"/>
</dbReference>
<dbReference type="InterPro" id="IPR051267">
    <property type="entry name" value="STEAP_metalloreductase"/>
</dbReference>
<evidence type="ECO:0000256" key="1">
    <source>
        <dbReference type="ARBA" id="ARBA00023002"/>
    </source>
</evidence>
<dbReference type="GO" id="GO:0006740">
    <property type="term" value="P:NADPH regeneration"/>
    <property type="evidence" value="ECO:0007669"/>
    <property type="project" value="InterPro"/>
</dbReference>
<protein>
    <submittedName>
        <fullName evidence="3">NADPH-dependent F420 reductase</fullName>
    </submittedName>
</protein>
<dbReference type="Proteomes" id="UP000463224">
    <property type="component" value="Unassembled WGS sequence"/>
</dbReference>
<dbReference type="GO" id="GO:0005886">
    <property type="term" value="C:plasma membrane"/>
    <property type="evidence" value="ECO:0007669"/>
    <property type="project" value="TreeGrafter"/>
</dbReference>
<dbReference type="GO" id="GO:0015677">
    <property type="term" value="P:copper ion import"/>
    <property type="evidence" value="ECO:0007669"/>
    <property type="project" value="TreeGrafter"/>
</dbReference>
<dbReference type="InterPro" id="IPR036291">
    <property type="entry name" value="NAD(P)-bd_dom_sf"/>
</dbReference>
<dbReference type="PANTHER" id="PTHR14239:SF0">
    <property type="entry name" value="F420-DEPENDENT NADP REDUCTASE"/>
    <property type="match status" value="1"/>
</dbReference>
<dbReference type="Gene3D" id="3.40.50.720">
    <property type="entry name" value="NAD(P)-binding Rossmann-like Domain"/>
    <property type="match status" value="1"/>
</dbReference>
<dbReference type="EMBL" id="WPHG01000001">
    <property type="protein sequence ID" value="MVA95835.1"/>
    <property type="molecule type" value="Genomic_DNA"/>
</dbReference>
<evidence type="ECO:0000313" key="4">
    <source>
        <dbReference type="Proteomes" id="UP000463224"/>
    </source>
</evidence>
<dbReference type="RefSeq" id="WP_156710711.1">
    <property type="nucleotide sequence ID" value="NZ_WPHG01000001.1"/>
</dbReference>
<dbReference type="Pfam" id="PF03807">
    <property type="entry name" value="F420_oxidored"/>
    <property type="match status" value="1"/>
</dbReference>
<proteinExistence type="predicted"/>
<dbReference type="SUPFAM" id="SSF51735">
    <property type="entry name" value="NAD(P)-binding Rossmann-fold domains"/>
    <property type="match status" value="1"/>
</dbReference>
<evidence type="ECO:0000313" key="3">
    <source>
        <dbReference type="EMBL" id="MVA95835.1"/>
    </source>
</evidence>
<sequence>MTDIKSIAIVGGTGALGGGLAMACARAGLTVFIGSRDVARAEAAAAEIAESTGAKVVGLDNVACAEAGEIVAITVPSASHVSTLETIADKVAGKIVLDTTVPLVPPKVARVQMPPEGCAANRAAATLGPQVRLVTGFHSVSAQKLRKGEKIDGDVLLFSDDVAARETIVALADRIGLRGIHAGPLANSVAAEALTSVLIGINKRYNIPEGAGIVVTGIRDKAAERA</sequence>
<dbReference type="GO" id="GO:0016651">
    <property type="term" value="F:oxidoreductase activity, acting on NAD(P)H"/>
    <property type="evidence" value="ECO:0007669"/>
    <property type="project" value="InterPro"/>
</dbReference>
<dbReference type="GO" id="GO:0050661">
    <property type="term" value="F:NADP binding"/>
    <property type="evidence" value="ECO:0007669"/>
    <property type="project" value="InterPro"/>
</dbReference>
<dbReference type="GO" id="GO:0070967">
    <property type="term" value="F:coenzyme F420 binding"/>
    <property type="evidence" value="ECO:0007669"/>
    <property type="project" value="InterPro"/>
</dbReference>
<keyword evidence="1" id="KW-0560">Oxidoreductase</keyword>
<comment type="caution">
    <text evidence="3">The sequence shown here is derived from an EMBL/GenBank/DDBJ whole genome shotgun (WGS) entry which is preliminary data.</text>
</comment>
<feature type="domain" description="Pyrroline-5-carboxylate reductase catalytic N-terminal" evidence="2">
    <location>
        <begin position="7"/>
        <end position="102"/>
    </location>
</feature>
<dbReference type="GO" id="GO:0052851">
    <property type="term" value="F:ferric-chelate reductase (NADPH) activity"/>
    <property type="evidence" value="ECO:0007669"/>
    <property type="project" value="TreeGrafter"/>
</dbReference>